<organism evidence="1">
    <name type="scientific">marine metagenome</name>
    <dbReference type="NCBI Taxonomy" id="408172"/>
    <lineage>
        <taxon>unclassified sequences</taxon>
        <taxon>metagenomes</taxon>
        <taxon>ecological metagenomes</taxon>
    </lineage>
</organism>
<dbReference type="EMBL" id="UINC01027882">
    <property type="protein sequence ID" value="SVB07898.1"/>
    <property type="molecule type" value="Genomic_DNA"/>
</dbReference>
<accession>A0A382B2D2</accession>
<reference evidence="1" key="1">
    <citation type="submission" date="2018-05" db="EMBL/GenBank/DDBJ databases">
        <authorList>
            <person name="Lanie J.A."/>
            <person name="Ng W.-L."/>
            <person name="Kazmierczak K.M."/>
            <person name="Andrzejewski T.M."/>
            <person name="Davidsen T.M."/>
            <person name="Wayne K.J."/>
            <person name="Tettelin H."/>
            <person name="Glass J.I."/>
            <person name="Rusch D."/>
            <person name="Podicherti R."/>
            <person name="Tsui H.-C.T."/>
            <person name="Winkler M.E."/>
        </authorList>
    </citation>
    <scope>NUCLEOTIDE SEQUENCE</scope>
</reference>
<proteinExistence type="predicted"/>
<dbReference type="AlphaFoldDB" id="A0A382B2D2"/>
<gene>
    <name evidence="1" type="ORF">METZ01_LOCUS160752</name>
</gene>
<evidence type="ECO:0000313" key="1">
    <source>
        <dbReference type="EMBL" id="SVB07898.1"/>
    </source>
</evidence>
<evidence type="ECO:0008006" key="2">
    <source>
        <dbReference type="Google" id="ProtNLM"/>
    </source>
</evidence>
<feature type="non-terminal residue" evidence="1">
    <location>
        <position position="54"/>
    </location>
</feature>
<name>A0A382B2D2_9ZZZZ</name>
<protein>
    <recommendedName>
        <fullName evidence="2">DUF1800 domain-containing protein</fullName>
    </recommendedName>
</protein>
<sequence length="54" mass="5931">MADRDIALMAHLLRRAGFGASRDEVEARVAQGYDNVVEELLNVGDDPGIDEDLM</sequence>